<evidence type="ECO:0000256" key="2">
    <source>
        <dbReference type="ARBA" id="ARBA00022741"/>
    </source>
</evidence>
<gene>
    <name evidence="11" type="primary">kif19</name>
    <name evidence="11" type="ORF">AK812_SmicGene1867</name>
</gene>
<evidence type="ECO:0000256" key="4">
    <source>
        <dbReference type="ARBA" id="ARBA00023054"/>
    </source>
</evidence>
<keyword evidence="4 8" id="KW-0175">Coiled coil</keyword>
<feature type="coiled-coil region" evidence="8">
    <location>
        <begin position="352"/>
        <end position="379"/>
    </location>
</feature>
<dbReference type="InterPro" id="IPR018247">
    <property type="entry name" value="EF_Hand_1_Ca_BS"/>
</dbReference>
<dbReference type="PANTHER" id="PTHR47968">
    <property type="entry name" value="CENTROMERE PROTEIN E"/>
    <property type="match status" value="1"/>
</dbReference>
<keyword evidence="2 7" id="KW-0547">Nucleotide-binding</keyword>
<feature type="binding site" evidence="7">
    <location>
        <begin position="93"/>
        <end position="100"/>
    </location>
    <ligand>
        <name>ATP</name>
        <dbReference type="ChEBI" id="CHEBI:30616"/>
    </ligand>
</feature>
<dbReference type="PANTHER" id="PTHR47968:SF13">
    <property type="entry name" value="KINESIN-LIKE PROTEIN KIF19 ISOFORM X1"/>
    <property type="match status" value="1"/>
</dbReference>
<comment type="caution">
    <text evidence="11">The sequence shown here is derived from an EMBL/GenBank/DDBJ whole genome shotgun (WGS) entry which is preliminary data.</text>
</comment>
<proteinExistence type="inferred from homology"/>
<protein>
    <recommendedName>
        <fullName evidence="6">Kinesin-like protein KIN-8B</fullName>
    </recommendedName>
</protein>
<dbReference type="GO" id="GO:0008017">
    <property type="term" value="F:microtubule binding"/>
    <property type="evidence" value="ECO:0007669"/>
    <property type="project" value="InterPro"/>
</dbReference>
<dbReference type="InterPro" id="IPR001752">
    <property type="entry name" value="Kinesin_motor_dom"/>
</dbReference>
<evidence type="ECO:0000313" key="11">
    <source>
        <dbReference type="EMBL" id="OLQ14075.1"/>
    </source>
</evidence>
<dbReference type="EMBL" id="LSRX01000020">
    <property type="protein sequence ID" value="OLQ14075.1"/>
    <property type="molecule type" value="Genomic_DNA"/>
</dbReference>
<dbReference type="Proteomes" id="UP000186817">
    <property type="component" value="Unassembled WGS sequence"/>
</dbReference>
<dbReference type="SUPFAM" id="SSF52540">
    <property type="entry name" value="P-loop containing nucleoside triphosphate hydrolases"/>
    <property type="match status" value="1"/>
</dbReference>
<evidence type="ECO:0000256" key="3">
    <source>
        <dbReference type="ARBA" id="ARBA00022840"/>
    </source>
</evidence>
<dbReference type="SMART" id="SM00129">
    <property type="entry name" value="KISc"/>
    <property type="match status" value="1"/>
</dbReference>
<dbReference type="Pfam" id="PF00225">
    <property type="entry name" value="Kinesin"/>
    <property type="match status" value="1"/>
</dbReference>
<accession>A0A1Q9F308</accession>
<dbReference type="PROSITE" id="PS50067">
    <property type="entry name" value="KINESIN_MOTOR_2"/>
    <property type="match status" value="1"/>
</dbReference>
<dbReference type="Gene3D" id="3.40.850.10">
    <property type="entry name" value="Kinesin motor domain"/>
    <property type="match status" value="1"/>
</dbReference>
<dbReference type="PROSITE" id="PS00411">
    <property type="entry name" value="KINESIN_MOTOR_1"/>
    <property type="match status" value="1"/>
</dbReference>
<feature type="compositionally biased region" description="Pro residues" evidence="9">
    <location>
        <begin position="679"/>
        <end position="689"/>
    </location>
</feature>
<dbReference type="OrthoDB" id="3176171at2759"/>
<keyword evidence="12" id="KW-1185">Reference proteome</keyword>
<evidence type="ECO:0000256" key="1">
    <source>
        <dbReference type="ARBA" id="ARBA00022701"/>
    </source>
</evidence>
<comment type="similarity">
    <text evidence="7">Belongs to the TRAFAC class myosin-kinesin ATPase superfamily. Kinesin family.</text>
</comment>
<dbReference type="InterPro" id="IPR036961">
    <property type="entry name" value="Kinesin_motor_dom_sf"/>
</dbReference>
<evidence type="ECO:0000256" key="7">
    <source>
        <dbReference type="PROSITE-ProRule" id="PRU00283"/>
    </source>
</evidence>
<dbReference type="GO" id="GO:0003777">
    <property type="term" value="F:microtubule motor activity"/>
    <property type="evidence" value="ECO:0007669"/>
    <property type="project" value="InterPro"/>
</dbReference>
<evidence type="ECO:0000256" key="9">
    <source>
        <dbReference type="SAM" id="MobiDB-lite"/>
    </source>
</evidence>
<keyword evidence="3 7" id="KW-0067">ATP-binding</keyword>
<organism evidence="11 12">
    <name type="scientific">Symbiodinium microadriaticum</name>
    <name type="common">Dinoflagellate</name>
    <name type="synonym">Zooxanthella microadriatica</name>
    <dbReference type="NCBI Taxonomy" id="2951"/>
    <lineage>
        <taxon>Eukaryota</taxon>
        <taxon>Sar</taxon>
        <taxon>Alveolata</taxon>
        <taxon>Dinophyceae</taxon>
        <taxon>Suessiales</taxon>
        <taxon>Symbiodiniaceae</taxon>
        <taxon>Symbiodinium</taxon>
    </lineage>
</organism>
<reference evidence="11 12" key="1">
    <citation type="submission" date="2016-02" db="EMBL/GenBank/DDBJ databases">
        <title>Genome analysis of coral dinoflagellate symbionts highlights evolutionary adaptations to a symbiotic lifestyle.</title>
        <authorList>
            <person name="Aranda M."/>
            <person name="Li Y."/>
            <person name="Liew Y.J."/>
            <person name="Baumgarten S."/>
            <person name="Simakov O."/>
            <person name="Wilson M."/>
            <person name="Piel J."/>
            <person name="Ashoor H."/>
            <person name="Bougouffa S."/>
            <person name="Bajic V.B."/>
            <person name="Ryu T."/>
            <person name="Ravasi T."/>
            <person name="Bayer T."/>
            <person name="Micklem G."/>
            <person name="Kim H."/>
            <person name="Bhak J."/>
            <person name="Lajeunesse T.C."/>
            <person name="Voolstra C.R."/>
        </authorList>
    </citation>
    <scope>NUCLEOTIDE SEQUENCE [LARGE SCALE GENOMIC DNA]</scope>
    <source>
        <strain evidence="11 12">CCMP2467</strain>
    </source>
</reference>
<keyword evidence="1" id="KW-0493">Microtubule</keyword>
<dbReference type="PROSITE" id="PS00018">
    <property type="entry name" value="EF_HAND_1"/>
    <property type="match status" value="1"/>
</dbReference>
<dbReference type="GO" id="GO:0005524">
    <property type="term" value="F:ATP binding"/>
    <property type="evidence" value="ECO:0007669"/>
    <property type="project" value="UniProtKB-UniRule"/>
</dbReference>
<dbReference type="PRINTS" id="PR00380">
    <property type="entry name" value="KINESINHEAVY"/>
</dbReference>
<dbReference type="FunFam" id="3.40.850.10:FF:000056">
    <property type="entry name" value="Kinesin-like protein"/>
    <property type="match status" value="1"/>
</dbReference>
<evidence type="ECO:0000256" key="6">
    <source>
        <dbReference type="ARBA" id="ARBA00068376"/>
    </source>
</evidence>
<feature type="region of interest" description="Disordered" evidence="9">
    <location>
        <begin position="666"/>
        <end position="743"/>
    </location>
</feature>
<dbReference type="InterPro" id="IPR019821">
    <property type="entry name" value="Kinesin_motor_CS"/>
</dbReference>
<keyword evidence="5 7" id="KW-0505">Motor protein</keyword>
<evidence type="ECO:0000256" key="5">
    <source>
        <dbReference type="ARBA" id="ARBA00023175"/>
    </source>
</evidence>
<feature type="domain" description="Kinesin motor" evidence="10">
    <location>
        <begin position="1"/>
        <end position="337"/>
    </location>
</feature>
<dbReference type="InterPro" id="IPR027417">
    <property type="entry name" value="P-loop_NTPase"/>
</dbReference>
<name>A0A1Q9F308_SYMMI</name>
<dbReference type="AlphaFoldDB" id="A0A1Q9F308"/>
<dbReference type="GO" id="GO:0005874">
    <property type="term" value="C:microtubule"/>
    <property type="evidence" value="ECO:0007669"/>
    <property type="project" value="UniProtKB-KW"/>
</dbReference>
<evidence type="ECO:0000259" key="10">
    <source>
        <dbReference type="PROSITE" id="PS50067"/>
    </source>
</evidence>
<feature type="region of interest" description="Disordered" evidence="9">
    <location>
        <begin position="590"/>
        <end position="611"/>
    </location>
</feature>
<dbReference type="InterPro" id="IPR027640">
    <property type="entry name" value="Kinesin-like_fam"/>
</dbReference>
<evidence type="ECO:0000256" key="8">
    <source>
        <dbReference type="SAM" id="Coils"/>
    </source>
</evidence>
<feature type="compositionally biased region" description="Basic and acidic residues" evidence="9">
    <location>
        <begin position="590"/>
        <end position="600"/>
    </location>
</feature>
<evidence type="ECO:0000313" key="12">
    <source>
        <dbReference type="Proteomes" id="UP000186817"/>
    </source>
</evidence>
<sequence length="1099" mass="123686">MILRLTWFGLTRERSNNVQSICRVMDRRLVILLDPGASAANDYLRQDKSKEKRFAFDQAFGSDVDTKTLFKATAEPLIKSVLQGYNATVFAYGSTGAGKTFTMIGTTIEPGIMFRTVEEIFAGVAEPGEHSFTVTCTFVEVYNENLRDLGSGDCREGILDLREDPVTGTYVAGITEIRAESVQEVMDATGRTEDLLQMGNQRRTTEPTSMNVTSSRSHAVLQVRVERRGNPSGTLTGKLSMIDLAGSERASHTNNSGMRLLEGANINRSLLALGNCINALASGSHFVPYRDSKLTRLLKDSLGGNCRTVMVANISPSHLSYEDTLNTLKYANRAKHIRVRAKQNLVRPDEHVSQFEQAIADLRNEVSILKSQLANRREAPDAVEGDENVLKEASENWKLEVIRNLESRTSLQRSLIDVERGLSQWRVELEQAKELCSDAKSLEEWKEATAQIEESIKENIETRRSLNERLQQNKVAGKELQKQLSQRVLNEDLRAFLELIQRVQVLEVERLELEHFWEVDRQQLEQSDQEIAMLREQLRLRNAHIHEQRQQLSKEKQEKMPGHVFLLGSTLAESSPQRGPLRVMQAWALSKEEDGPEERVNSGSLSVSEEATDDFPMQDKINWRALEVPLASQIKGLAQLQQNAGTSRLLAAKAWKDKSLRSIPERARRPLALARNGVAPPPLVAPAPPRELREPPGDSSPSQTRGSTCPPLRRKSSLEAHALGGQRQTSVGDVRSPGPPGQRQILRAQGVAAPQRQLDKNSVGVYRDKSRGRWQERMFHFGASAMPKPPGVSARLDEKGFCEFKAVEAVPNLRVSRNLDVRSFSMGAAPTRVDSRTVCFTQKMQLRSPPAVLGGWCTACTVSREQTDNEDFQHRFFKHPLTPLLQELFDLQDLDSNGLLEESELIDLNIVIATLHYGREIDRDMLHKKYQTLFRQRLDPLGRGVGFRAFHDYMVQVLVDYDTDVAAQEMIVEQFIAEASLASDISWKLQLWAVCIIVSTVDGDMRMPQADTTPQISISEASIFQRRVQQLFEKNDCGSPKEPEDVPGLPSLIKRVYVEVRSLRQKTYPQLGDQVDSIWLTLRLNKERKDALTIEDLDF</sequence>
<dbReference type="GO" id="GO:0007018">
    <property type="term" value="P:microtubule-based movement"/>
    <property type="evidence" value="ECO:0007669"/>
    <property type="project" value="InterPro"/>
</dbReference>